<dbReference type="Gene3D" id="1.10.287.1490">
    <property type="match status" value="1"/>
</dbReference>
<feature type="region of interest" description="Disordered" evidence="5">
    <location>
        <begin position="1903"/>
        <end position="1924"/>
    </location>
</feature>
<comment type="subcellular location">
    <subcellularLocation>
        <location evidence="1">Cytoplasm</location>
    </subcellularLocation>
</comment>
<dbReference type="EMBL" id="CAXLJL010001033">
    <property type="protein sequence ID" value="CAL5142381.1"/>
    <property type="molecule type" value="Genomic_DNA"/>
</dbReference>
<dbReference type="InterPro" id="IPR043936">
    <property type="entry name" value="HOOK_N"/>
</dbReference>
<evidence type="ECO:0000256" key="1">
    <source>
        <dbReference type="ARBA" id="ARBA00004496"/>
    </source>
</evidence>
<dbReference type="GO" id="GO:0005737">
    <property type="term" value="C:cytoplasm"/>
    <property type="evidence" value="ECO:0007669"/>
    <property type="project" value="UniProtKB-SubCell"/>
</dbReference>
<keyword evidence="3 4" id="KW-0175">Coiled coil</keyword>
<evidence type="ECO:0000313" key="7">
    <source>
        <dbReference type="EMBL" id="CAL5142381.1"/>
    </source>
</evidence>
<dbReference type="CDD" id="cd22223">
    <property type="entry name" value="HkD_HkRP"/>
    <property type="match status" value="1"/>
</dbReference>
<proteinExistence type="predicted"/>
<evidence type="ECO:0000256" key="2">
    <source>
        <dbReference type="ARBA" id="ARBA00022490"/>
    </source>
</evidence>
<dbReference type="InterPro" id="IPR036872">
    <property type="entry name" value="CH_dom_sf"/>
</dbReference>
<feature type="domain" description="HOOK N-terminal" evidence="6">
    <location>
        <begin position="116"/>
        <end position="203"/>
    </location>
</feature>
<feature type="coiled-coil region" evidence="4">
    <location>
        <begin position="1221"/>
        <end position="1324"/>
    </location>
</feature>
<feature type="region of interest" description="Disordered" evidence="5">
    <location>
        <begin position="1989"/>
        <end position="2047"/>
    </location>
</feature>
<feature type="coiled-coil region" evidence="4">
    <location>
        <begin position="638"/>
        <end position="760"/>
    </location>
</feature>
<feature type="compositionally biased region" description="Low complexity" evidence="5">
    <location>
        <begin position="1911"/>
        <end position="1924"/>
    </location>
</feature>
<dbReference type="GO" id="GO:0005813">
    <property type="term" value="C:centrosome"/>
    <property type="evidence" value="ECO:0007669"/>
    <property type="project" value="TreeGrafter"/>
</dbReference>
<keyword evidence="2" id="KW-0963">Cytoplasm</keyword>
<feature type="compositionally biased region" description="Polar residues" evidence="5">
    <location>
        <begin position="618"/>
        <end position="627"/>
    </location>
</feature>
<comment type="caution">
    <text evidence="7">The sequence shown here is derived from an EMBL/GenBank/DDBJ whole genome shotgun (WGS) entry which is preliminary data.</text>
</comment>
<sequence length="2064" mass="234150">MFVEVLKVSYPYEGEKLDARNIVNCYFLLSYPPSYLTKCMMKHSADGSSESNMNELVNSDLALWAQLFMTDGAKLSTPYDKSANVDLLTAIFQKIDGRASNLDDSADKPDTTVKGRLSYWRLLVQNIRNYYLEVLQEVITMRPPNIVVLSRLPNSARAHQEVDRLLLFLLCAAVRCERRDYFIRQIMENLDSEVQAGIMNCIKNFTENPDCVTSFEKVESSYPDTLRVLRLTINQLEDVYLEEIRELLDQLSALQNKFVTLQTRLRLPGRARAVSAGRRTMRERSRSTISLGDPTRGEITTSTPRLDCCGTDDMTPDCSQMANNFANQVVLIEGQEVPTFQKDETDCNDRMEIADADQCENYAHLDSGLDTDPAADLENHQPVGTYYADTSDRFYSDMDKQHLSVELAETRAKLRRARVEIEDQADQMAELQDQLSEARHELGQVKEERARLADAAHTARHWQDEVDALRETAERVTQLEKENNSLKERMHEVDYYKTRCQQLTEDVAVLSDEHLKLTAQTLEGDLPSEKRAVLEKQLATTRKRLVEVEELRNADLDELQKLREELGKLRLEQLTRSQTAVKLRSKSDKSPIALQPIDTGNRISYEVSDTDASESVRENSPGNHAIKPQNSALSEQLVESVSTKLDYLESENRRLLDELAVTEKSASAAAEELAETEARLAEVKRANQILTDKVERLETAANAQADRIRQLDGERINSESEIRNVRETLNALQESSERQISELSRENDILTENMKVLRARTDDQNSADDQIRRLKKENDVLGESAQVATTRLAKAELELNQLRSRLGQFDEKCTKVNELVDERNRLSAELEAAKREIAALREACEKQSELEVTIATIEGECARLRSQLSSERAASKARTNSDAELVRLQQVEEKCRYLQSNLQTTSERLAKVETERESLASKLHELQQKCASKNILHFDQTGNRIYDGDVDDDDEEEVDSGNKTGDSTEETEQFGADQNKRKTFSLPTSANRYRDRRRKSRSSLETELVRLEAETARLEDVNSACTRQLEEAKQKVAENESEIARLRGLLEETRKVTNQPVPPDLAKVEGLEHEIARLKTALSTSEQDARRLRRELRDVQANPEATEAGKTLVEKTAQLETELAKAAAAHQSASKQYEVRIRELEQERSEAYQQVDLQKQTALTLRERLVRDKIEVQRKLAILKQFQSVLERMKCPKDKLVQLFETESTNDKSDLLESLIRSCLEKDLKQKDAECELAQRKTHELQTQNYQLLEALKKAAQMNGERGDGENSSKLLVELKNRVVELERENARVVQLRQNDAETYEDSRNRIEHLEHRVSVTQDQLTSSQSQLAELIATNARLQVENTTLHSQLDSLSGQNSCLSGRINELEDEAGRLRVMVESAHAAETHLTADYYHLQRLHEQLTRDYDLLSQSAKSAKDSQRQLKSDLTNAQVEINQLRSRADEVHSLREALELERGTLKGEAKQFISVREECGRLRAKIDVLTESRDKERADKNAALERAREAQRQADKLENEISQIRVQMANRRSGEQKWEREDTELRLRVQMLSEMNARLERDNQSLVSQLQTLLEQNQELLASALETCNSRVSQEGFFRERLLSLQRQKQRLEDKIIEHYRNNSLSKRNWKRLSLVQRARAALSRKREGYDSERSPRSDTNGYHTIHCLRPQQSIPDVCGNIESSLSPSTRRISQSTSGLIPGSVSIYDRDPDEHDTREFHAFLKRLDSSKQIARTGLKKSNTMYGRTAELDGTLRPGFHVLSSEYSEAQRELVSEQSAVADVIRGSRHPSGEPPKSGATTHAKSPKSALSEPVDQQHQPAPHHYFPHQPMLGARISPDVHSHRSPVSVRSTQSSRISSISNNSKSIDSKRQANTNLSSSRLPVTERGEKQLCEIVTIKSSSDEFTMSSHSRTASDIGSRSSSMRSVNSPNAMGLPSNTGALPSYTRNAPTSISPAPRITGYPDHLKVRLGWSSGCSDDSVTPVDSRHIQWENGCPVEPVNPMSPKPGPPRRSTGSPVNSMMSQLENRTYRETSHQSPLRSRTNDEQQPKVALEVVAKPRLLIEYGDL</sequence>
<feature type="coiled-coil region" evidence="4">
    <location>
        <begin position="1127"/>
        <end position="1161"/>
    </location>
</feature>
<feature type="compositionally biased region" description="Polar residues" evidence="5">
    <location>
        <begin position="1868"/>
        <end position="1878"/>
    </location>
</feature>
<feature type="compositionally biased region" description="Low complexity" evidence="5">
    <location>
        <begin position="1841"/>
        <end position="1862"/>
    </location>
</feature>
<protein>
    <recommendedName>
        <fullName evidence="6">HOOK N-terminal domain-containing protein</fullName>
    </recommendedName>
</protein>
<feature type="coiled-coil region" evidence="4">
    <location>
        <begin position="531"/>
        <end position="572"/>
    </location>
</feature>
<feature type="coiled-coil region" evidence="4">
    <location>
        <begin position="237"/>
        <end position="264"/>
    </location>
</feature>
<dbReference type="GO" id="GO:0030705">
    <property type="term" value="P:cytoskeleton-dependent intracellular transport"/>
    <property type="evidence" value="ECO:0007669"/>
    <property type="project" value="InterPro"/>
</dbReference>
<evidence type="ECO:0000256" key="4">
    <source>
        <dbReference type="SAM" id="Coils"/>
    </source>
</evidence>
<evidence type="ECO:0000256" key="5">
    <source>
        <dbReference type="SAM" id="MobiDB-lite"/>
    </source>
</evidence>
<dbReference type="Proteomes" id="UP001497525">
    <property type="component" value="Unassembled WGS sequence"/>
</dbReference>
<name>A0AAV2U1E1_CALDB</name>
<dbReference type="Gene3D" id="1.10.418.10">
    <property type="entry name" value="Calponin-like domain"/>
    <property type="match status" value="1"/>
</dbReference>
<feature type="coiled-coil region" evidence="4">
    <location>
        <begin position="1489"/>
        <end position="1618"/>
    </location>
</feature>
<gene>
    <name evidence="7" type="ORF">CDAUBV1_LOCUS17611</name>
</gene>
<dbReference type="PANTHER" id="PTHR18947:SF28">
    <property type="entry name" value="GIRDIN, ISOFORM A"/>
    <property type="match status" value="1"/>
</dbReference>
<dbReference type="Pfam" id="PF19047">
    <property type="entry name" value="HOOK_N"/>
    <property type="match status" value="1"/>
</dbReference>
<feature type="coiled-coil region" evidence="4">
    <location>
        <begin position="400"/>
        <end position="489"/>
    </location>
</feature>
<dbReference type="GO" id="GO:0051959">
    <property type="term" value="F:dynein light intermediate chain binding"/>
    <property type="evidence" value="ECO:0007669"/>
    <property type="project" value="TreeGrafter"/>
</dbReference>
<feature type="region of interest" description="Disordered" evidence="5">
    <location>
        <begin position="943"/>
        <end position="1004"/>
    </location>
</feature>
<feature type="region of interest" description="Disordered" evidence="5">
    <location>
        <begin position="1781"/>
        <end position="1881"/>
    </location>
</feature>
<feature type="coiled-coil region" evidence="4">
    <location>
        <begin position="785"/>
        <end position="850"/>
    </location>
</feature>
<feature type="region of interest" description="Disordered" evidence="5">
    <location>
        <begin position="272"/>
        <end position="305"/>
    </location>
</feature>
<feature type="coiled-coil region" evidence="4">
    <location>
        <begin position="1353"/>
        <end position="1387"/>
    </location>
</feature>
<evidence type="ECO:0000256" key="3">
    <source>
        <dbReference type="ARBA" id="ARBA00023054"/>
    </source>
</evidence>
<dbReference type="GO" id="GO:0008017">
    <property type="term" value="F:microtubule binding"/>
    <property type="evidence" value="ECO:0007669"/>
    <property type="project" value="TreeGrafter"/>
</dbReference>
<dbReference type="GO" id="GO:0031122">
    <property type="term" value="P:cytoplasmic microtubule organization"/>
    <property type="evidence" value="ECO:0007669"/>
    <property type="project" value="TreeGrafter"/>
</dbReference>
<evidence type="ECO:0000259" key="6">
    <source>
        <dbReference type="Pfam" id="PF19047"/>
    </source>
</evidence>
<dbReference type="SUPFAM" id="SSF116907">
    <property type="entry name" value="Hook domain"/>
    <property type="match status" value="1"/>
</dbReference>
<dbReference type="PANTHER" id="PTHR18947">
    <property type="entry name" value="HOOK PROTEINS"/>
    <property type="match status" value="1"/>
</dbReference>
<accession>A0AAV2U1E1</accession>
<feature type="coiled-coil region" evidence="4">
    <location>
        <begin position="888"/>
        <end position="929"/>
    </location>
</feature>
<feature type="compositionally biased region" description="Polar residues" evidence="5">
    <location>
        <begin position="2009"/>
        <end position="2023"/>
    </location>
</feature>
<evidence type="ECO:0000313" key="8">
    <source>
        <dbReference type="Proteomes" id="UP001497525"/>
    </source>
</evidence>
<feature type="region of interest" description="Disordered" evidence="5">
    <location>
        <begin position="608"/>
        <end position="627"/>
    </location>
</feature>
<feature type="compositionally biased region" description="Acidic residues" evidence="5">
    <location>
        <begin position="948"/>
        <end position="959"/>
    </location>
</feature>
<organism evidence="7 8">
    <name type="scientific">Calicophoron daubneyi</name>
    <name type="common">Rumen fluke</name>
    <name type="synonym">Paramphistomum daubneyi</name>
    <dbReference type="NCBI Taxonomy" id="300641"/>
    <lineage>
        <taxon>Eukaryota</taxon>
        <taxon>Metazoa</taxon>
        <taxon>Spiralia</taxon>
        <taxon>Lophotrochozoa</taxon>
        <taxon>Platyhelminthes</taxon>
        <taxon>Trematoda</taxon>
        <taxon>Digenea</taxon>
        <taxon>Plagiorchiida</taxon>
        <taxon>Pronocephalata</taxon>
        <taxon>Paramphistomoidea</taxon>
        <taxon>Paramphistomidae</taxon>
        <taxon>Calicophoron</taxon>
    </lineage>
</organism>
<reference evidence="7" key="1">
    <citation type="submission" date="2024-06" db="EMBL/GenBank/DDBJ databases">
        <authorList>
            <person name="Liu X."/>
            <person name="Lenzi L."/>
            <person name="Haldenby T S."/>
            <person name="Uol C."/>
        </authorList>
    </citation>
    <scope>NUCLEOTIDE SEQUENCE</scope>
</reference>
<feature type="coiled-coil region" evidence="4">
    <location>
        <begin position="1423"/>
        <end position="1457"/>
    </location>
</feature>